<dbReference type="EMBL" id="KZ669910">
    <property type="protein sequence ID" value="PPR84311.1"/>
    <property type="molecule type" value="Genomic_DNA"/>
</dbReference>
<dbReference type="AlphaFoldDB" id="A0A2P5VZP7"/>
<evidence type="ECO:0000313" key="2">
    <source>
        <dbReference type="Proteomes" id="UP000239757"/>
    </source>
</evidence>
<sequence length="113" mass="12780">MTINVIPDRCDTSANSTLLSPVSTRDVTTSTVVFEISCGSEVLHSYEWQSYSVVLTRLSSVQAARAYPIIQEQRTFLERLSLRFNPLDDSANTDKDPTRSHERWITVMTPATR</sequence>
<accession>A0A2P5VZP7</accession>
<name>A0A2P5VZP7_GOSBA</name>
<reference evidence="1 2" key="1">
    <citation type="submission" date="2015-01" db="EMBL/GenBank/DDBJ databases">
        <title>Genome of allotetraploid Gossypium barbadense reveals genomic plasticity and fiber elongation in cotton evolution.</title>
        <authorList>
            <person name="Chen X."/>
            <person name="Liu X."/>
            <person name="Zhao B."/>
            <person name="Zheng H."/>
            <person name="Hu Y."/>
            <person name="Lu G."/>
            <person name="Yang C."/>
            <person name="Chen J."/>
            <person name="Shan C."/>
            <person name="Zhang L."/>
            <person name="Zhou Y."/>
            <person name="Wang L."/>
            <person name="Guo W."/>
            <person name="Bai Y."/>
            <person name="Ruan J."/>
            <person name="Shangguan X."/>
            <person name="Mao Y."/>
            <person name="Jiang J."/>
            <person name="Zhu Y."/>
            <person name="Lei J."/>
            <person name="Kang H."/>
            <person name="Chen S."/>
            <person name="He X."/>
            <person name="Wang R."/>
            <person name="Wang Y."/>
            <person name="Chen J."/>
            <person name="Wang L."/>
            <person name="Yu S."/>
            <person name="Wang B."/>
            <person name="Wei J."/>
            <person name="Song S."/>
            <person name="Lu X."/>
            <person name="Gao Z."/>
            <person name="Gu W."/>
            <person name="Deng X."/>
            <person name="Ma D."/>
            <person name="Wang S."/>
            <person name="Liang W."/>
            <person name="Fang L."/>
            <person name="Cai C."/>
            <person name="Zhu X."/>
            <person name="Zhou B."/>
            <person name="Zhang Y."/>
            <person name="Chen Z."/>
            <person name="Xu S."/>
            <person name="Zhu R."/>
            <person name="Wang S."/>
            <person name="Zhang T."/>
            <person name="Zhao G."/>
        </authorList>
    </citation>
    <scope>NUCLEOTIDE SEQUENCE [LARGE SCALE GENOMIC DNA]</scope>
    <source>
        <strain evidence="2">cv. Xinhai21</strain>
        <tissue evidence="1">Leaf</tissue>
    </source>
</reference>
<proteinExistence type="predicted"/>
<dbReference type="Proteomes" id="UP000239757">
    <property type="component" value="Unassembled WGS sequence"/>
</dbReference>
<protein>
    <submittedName>
        <fullName evidence="1">Uncharacterized protein</fullName>
    </submittedName>
</protein>
<gene>
    <name evidence="1" type="ORF">GOBAR_AA36405</name>
</gene>
<evidence type="ECO:0000313" key="1">
    <source>
        <dbReference type="EMBL" id="PPR84311.1"/>
    </source>
</evidence>
<organism evidence="1 2">
    <name type="scientific">Gossypium barbadense</name>
    <name type="common">Sea Island cotton</name>
    <name type="synonym">Hibiscus barbadensis</name>
    <dbReference type="NCBI Taxonomy" id="3634"/>
    <lineage>
        <taxon>Eukaryota</taxon>
        <taxon>Viridiplantae</taxon>
        <taxon>Streptophyta</taxon>
        <taxon>Embryophyta</taxon>
        <taxon>Tracheophyta</taxon>
        <taxon>Spermatophyta</taxon>
        <taxon>Magnoliopsida</taxon>
        <taxon>eudicotyledons</taxon>
        <taxon>Gunneridae</taxon>
        <taxon>Pentapetalae</taxon>
        <taxon>rosids</taxon>
        <taxon>malvids</taxon>
        <taxon>Malvales</taxon>
        <taxon>Malvaceae</taxon>
        <taxon>Malvoideae</taxon>
        <taxon>Gossypium</taxon>
    </lineage>
</organism>